<organism evidence="4 5">
    <name type="scientific">Halosaccharopolyspora lacisalsi</name>
    <dbReference type="NCBI Taxonomy" id="1000566"/>
    <lineage>
        <taxon>Bacteria</taxon>
        <taxon>Bacillati</taxon>
        <taxon>Actinomycetota</taxon>
        <taxon>Actinomycetes</taxon>
        <taxon>Pseudonocardiales</taxon>
        <taxon>Pseudonocardiaceae</taxon>
        <taxon>Halosaccharopolyspora</taxon>
    </lineage>
</organism>
<protein>
    <submittedName>
        <fullName evidence="4">Uncharacterized protein (DUF305 family)</fullName>
    </submittedName>
</protein>
<evidence type="ECO:0000256" key="1">
    <source>
        <dbReference type="SAM" id="MobiDB-lite"/>
    </source>
</evidence>
<proteinExistence type="predicted"/>
<name>A0A839DQR1_9PSEU</name>
<feature type="region of interest" description="Disordered" evidence="1">
    <location>
        <begin position="23"/>
        <end position="49"/>
    </location>
</feature>
<dbReference type="PROSITE" id="PS51257">
    <property type="entry name" value="PROKAR_LIPOPROTEIN"/>
    <property type="match status" value="1"/>
</dbReference>
<reference evidence="4 5" key="1">
    <citation type="submission" date="2020-07" db="EMBL/GenBank/DDBJ databases">
        <title>Sequencing the genomes of 1000 actinobacteria strains.</title>
        <authorList>
            <person name="Klenk H.-P."/>
        </authorList>
    </citation>
    <scope>NUCLEOTIDE SEQUENCE [LARGE SCALE GENOMIC DNA]</scope>
    <source>
        <strain evidence="4 5">DSM 45975</strain>
    </source>
</reference>
<comment type="caution">
    <text evidence="4">The sequence shown here is derived from an EMBL/GenBank/DDBJ whole genome shotgun (WGS) entry which is preliminary data.</text>
</comment>
<dbReference type="Gene3D" id="1.20.1260.10">
    <property type="match status" value="1"/>
</dbReference>
<dbReference type="InterPro" id="IPR005183">
    <property type="entry name" value="DUF305_CopM-like"/>
</dbReference>
<dbReference type="RefSeq" id="WP_182542459.1">
    <property type="nucleotide sequence ID" value="NZ_JACGWZ010000001.1"/>
</dbReference>
<dbReference type="AlphaFoldDB" id="A0A839DQR1"/>
<accession>A0A839DQR1</accession>
<feature type="domain" description="DUF305" evidence="3">
    <location>
        <begin position="57"/>
        <end position="201"/>
    </location>
</feature>
<evidence type="ECO:0000313" key="5">
    <source>
        <dbReference type="Proteomes" id="UP000569329"/>
    </source>
</evidence>
<feature type="chain" id="PRO_5038974302" evidence="2">
    <location>
        <begin position="24"/>
        <end position="205"/>
    </location>
</feature>
<evidence type="ECO:0000259" key="3">
    <source>
        <dbReference type="Pfam" id="PF03713"/>
    </source>
</evidence>
<dbReference type="EMBL" id="JACGWZ010000001">
    <property type="protein sequence ID" value="MBA8823079.1"/>
    <property type="molecule type" value="Genomic_DNA"/>
</dbReference>
<evidence type="ECO:0000256" key="2">
    <source>
        <dbReference type="SAM" id="SignalP"/>
    </source>
</evidence>
<dbReference type="Pfam" id="PF03713">
    <property type="entry name" value="DUF305"/>
    <property type="match status" value="1"/>
</dbReference>
<dbReference type="Proteomes" id="UP000569329">
    <property type="component" value="Unassembled WGS sequence"/>
</dbReference>
<keyword evidence="5" id="KW-1185">Reference proteome</keyword>
<feature type="signal peptide" evidence="2">
    <location>
        <begin position="1"/>
        <end position="23"/>
    </location>
</feature>
<dbReference type="InterPro" id="IPR012347">
    <property type="entry name" value="Ferritin-like"/>
</dbReference>
<feature type="compositionally biased region" description="Pro residues" evidence="1">
    <location>
        <begin position="28"/>
        <end position="41"/>
    </location>
</feature>
<evidence type="ECO:0000313" key="4">
    <source>
        <dbReference type="EMBL" id="MBA8823079.1"/>
    </source>
</evidence>
<gene>
    <name evidence="4" type="ORF">FHX42_000408</name>
</gene>
<sequence length="205" mass="22449">MRTSLITGILTAAGLALTGCSYSDVPSSQPPVPGTPPPPSAIAPATNTGEAKKDTVDIRFAEQVIAHHEVGKQLVEVAETNTDNEDVLGLVERIRQHPPTIEHVKQWLATKNISPEAAPEEVGTGEGLYMPSVGNTEMSQLREAQQGQFIPLWIKSMLTHEHQMMQIAHTELAGGSDPQMREAARQIQTQREKEIDTLKSLQRKY</sequence>
<keyword evidence="2" id="KW-0732">Signal</keyword>